<evidence type="ECO:0000256" key="2">
    <source>
        <dbReference type="SAM" id="SignalP"/>
    </source>
</evidence>
<feature type="chain" id="PRO_5014834999" description="Soluble cytochrome b562" evidence="2">
    <location>
        <begin position="23"/>
        <end position="116"/>
    </location>
</feature>
<feature type="signal peptide" evidence="2">
    <location>
        <begin position="1"/>
        <end position="22"/>
    </location>
</feature>
<dbReference type="AlphaFoldDB" id="A0A2N8S6A3"/>
<dbReference type="InterPro" id="IPR046634">
    <property type="entry name" value="DUF6746"/>
</dbReference>
<evidence type="ECO:0000256" key="1">
    <source>
        <dbReference type="SAM" id="Coils"/>
    </source>
</evidence>
<feature type="coiled-coil region" evidence="1">
    <location>
        <begin position="30"/>
        <end position="91"/>
    </location>
</feature>
<comment type="caution">
    <text evidence="3">The sequence shown here is derived from an EMBL/GenBank/DDBJ whole genome shotgun (WGS) entry which is preliminary data.</text>
</comment>
<gene>
    <name evidence="3" type="ORF">CXK92_01325</name>
</gene>
<evidence type="ECO:0000313" key="4">
    <source>
        <dbReference type="Proteomes" id="UP000235925"/>
    </source>
</evidence>
<dbReference type="Pfam" id="PF20531">
    <property type="entry name" value="DUF6746"/>
    <property type="match status" value="1"/>
</dbReference>
<keyword evidence="1" id="KW-0175">Coiled coil</keyword>
<name>A0A2N8S6A3_STUST</name>
<protein>
    <recommendedName>
        <fullName evidence="5">Soluble cytochrome b562</fullName>
    </recommendedName>
</protein>
<evidence type="ECO:0000313" key="3">
    <source>
        <dbReference type="EMBL" id="PNF82139.1"/>
    </source>
</evidence>
<dbReference type="Proteomes" id="UP000235925">
    <property type="component" value="Unassembled WGS sequence"/>
</dbReference>
<sequence>MKTLIKSAVLALTTSIAGHALADAQPSRNLAEAVKNFSDYNSRLEQAMAQGLTPESMAQIHELTYTLKDALDKINEEMDGLTDTLEEIHIASEAKDADEVKRYANEYLKTARTVIK</sequence>
<dbReference type="RefSeq" id="WP_102823276.1">
    <property type="nucleotide sequence ID" value="NZ_CP139348.1"/>
</dbReference>
<accession>A0A2N8S6A3</accession>
<evidence type="ECO:0008006" key="5">
    <source>
        <dbReference type="Google" id="ProtNLM"/>
    </source>
</evidence>
<keyword evidence="2" id="KW-0732">Signal</keyword>
<proteinExistence type="predicted"/>
<dbReference type="EMBL" id="POUN01000001">
    <property type="protein sequence ID" value="PNF82139.1"/>
    <property type="molecule type" value="Genomic_DNA"/>
</dbReference>
<dbReference type="OrthoDB" id="5975812at2"/>
<reference evidence="3 4" key="1">
    <citation type="submission" date="2018-01" db="EMBL/GenBank/DDBJ databases">
        <title>Denitrification phenotypes of diverse strains of Pseudomonas stutzeri.</title>
        <authorList>
            <person name="Milligan D.A."/>
            <person name="Bergaust L."/>
            <person name="Bakken L.R."/>
            <person name="Frostegard A."/>
        </authorList>
    </citation>
    <scope>NUCLEOTIDE SEQUENCE [LARGE SCALE GENOMIC DNA]</scope>
    <source>
        <strain evidence="3 4">KC</strain>
    </source>
</reference>
<organism evidence="3 4">
    <name type="scientific">Stutzerimonas stutzeri</name>
    <name type="common">Pseudomonas stutzeri</name>
    <dbReference type="NCBI Taxonomy" id="316"/>
    <lineage>
        <taxon>Bacteria</taxon>
        <taxon>Pseudomonadati</taxon>
        <taxon>Pseudomonadota</taxon>
        <taxon>Gammaproteobacteria</taxon>
        <taxon>Pseudomonadales</taxon>
        <taxon>Pseudomonadaceae</taxon>
        <taxon>Stutzerimonas</taxon>
    </lineage>
</organism>